<feature type="compositionally biased region" description="Low complexity" evidence="1">
    <location>
        <begin position="42"/>
        <end position="56"/>
    </location>
</feature>
<organism evidence="2 5">
    <name type="scientific">Gluconacetobacter dulcium</name>
    <dbReference type="NCBI Taxonomy" id="2729096"/>
    <lineage>
        <taxon>Bacteria</taxon>
        <taxon>Pseudomonadati</taxon>
        <taxon>Pseudomonadota</taxon>
        <taxon>Alphaproteobacteria</taxon>
        <taxon>Acetobacterales</taxon>
        <taxon>Acetobacteraceae</taxon>
        <taxon>Gluconacetobacter</taxon>
    </lineage>
</organism>
<dbReference type="AlphaFoldDB" id="A0A7W4NS78"/>
<dbReference type="Proteomes" id="UP000540490">
    <property type="component" value="Unassembled WGS sequence"/>
</dbReference>
<comment type="caution">
    <text evidence="2">The sequence shown here is derived from an EMBL/GenBank/DDBJ whole genome shotgun (WGS) entry which is preliminary data.</text>
</comment>
<gene>
    <name evidence="3" type="ORF">HLH25_07980</name>
    <name evidence="2" type="ORF">HLH26_07310</name>
</gene>
<evidence type="ECO:0000313" key="2">
    <source>
        <dbReference type="EMBL" id="MBB2164351.1"/>
    </source>
</evidence>
<dbReference type="RefSeq" id="WP_182973540.1">
    <property type="nucleotide sequence ID" value="NZ_JABEQN010000007.1"/>
</dbReference>
<evidence type="ECO:0000313" key="4">
    <source>
        <dbReference type="Proteomes" id="UP000540490"/>
    </source>
</evidence>
<name>A0A7W4NS78_9PROT</name>
<reference evidence="4 5" key="1">
    <citation type="submission" date="2020-04" db="EMBL/GenBank/DDBJ databases">
        <title>Description of novel Gluconacetobacter.</title>
        <authorList>
            <person name="Sombolestani A."/>
        </authorList>
    </citation>
    <scope>NUCLEOTIDE SEQUENCE [LARGE SCALE GENOMIC DNA]</scope>
    <source>
        <strain evidence="3 4">LMG 1728</strain>
        <strain evidence="2 5">LMG 1731</strain>
    </source>
</reference>
<dbReference type="Proteomes" id="UP000561077">
    <property type="component" value="Unassembled WGS sequence"/>
</dbReference>
<feature type="region of interest" description="Disordered" evidence="1">
    <location>
        <begin position="37"/>
        <end position="56"/>
    </location>
</feature>
<evidence type="ECO:0000313" key="5">
    <source>
        <dbReference type="Proteomes" id="UP000561077"/>
    </source>
</evidence>
<protein>
    <submittedName>
        <fullName evidence="2">Uncharacterized protein</fullName>
    </submittedName>
</protein>
<evidence type="ECO:0000313" key="3">
    <source>
        <dbReference type="EMBL" id="MBB2193579.1"/>
    </source>
</evidence>
<sequence>MPYAALVVGLIQAIPEISDEIKSLLAPIQEGRAPTEAEWEAAKAAADQANEAVQAG</sequence>
<accession>A0A7W4NS78</accession>
<proteinExistence type="predicted"/>
<dbReference type="EMBL" id="JABEQO010000007">
    <property type="protein sequence ID" value="MBB2164351.1"/>
    <property type="molecule type" value="Genomic_DNA"/>
</dbReference>
<dbReference type="EMBL" id="JABEQN010000007">
    <property type="protein sequence ID" value="MBB2193579.1"/>
    <property type="molecule type" value="Genomic_DNA"/>
</dbReference>
<keyword evidence="4" id="KW-1185">Reference proteome</keyword>
<evidence type="ECO:0000256" key="1">
    <source>
        <dbReference type="SAM" id="MobiDB-lite"/>
    </source>
</evidence>